<dbReference type="InterPro" id="IPR032675">
    <property type="entry name" value="LRR_dom_sf"/>
</dbReference>
<sequence length="388" mass="42828">MEDLSKLGATSITHLPDDCLTIIFHGLDCRTDRESFGLTCRRWLRIQNFNRRTLQFECSFSILNPSSLSAKGLDVYTVHIHRLLRRFQHLESLSLCGCTELDDSGLTRLLSYGSNLQKLNLDCCLKVTNYGLSLVASGCPSLTTISLYRCLIITDEGLETLTTACLSLKCINLSYCSQISDKGLKALTQQCRQLQAINVSHCERISGVGFEGCSKSLVHVEAESCKLSLEGVVGIVSGGGIEHLDVSCLSWSPSGDPLRGIGFSSSLKILNFRMCRSVSDASIIAIAKGCTLLEEWNLALCHEVSISGWQAVGLYCQNLKRLHVNRCLNLTDNGLRALRDGCRSLSILYLNGCARVTPLALELFKSHRGDVCIKEEEVMCIKPYSPFR</sequence>
<dbReference type="Gene3D" id="1.20.1280.50">
    <property type="match status" value="1"/>
</dbReference>
<dbReference type="PANTHER" id="PTHR13318:SF26">
    <property type="entry name" value="F-BOX_LRR-REPEAT PROTEIN 12"/>
    <property type="match status" value="1"/>
</dbReference>
<dbReference type="Pfam" id="PF13516">
    <property type="entry name" value="LRR_6"/>
    <property type="match status" value="1"/>
</dbReference>
<dbReference type="Proteomes" id="UP000265566">
    <property type="component" value="Chromosome 8"/>
</dbReference>
<dbReference type="InterPro" id="IPR006553">
    <property type="entry name" value="Leu-rich_rpt_Cys-con_subtyp"/>
</dbReference>
<dbReference type="InterPro" id="IPR057207">
    <property type="entry name" value="FBXL15_LRR"/>
</dbReference>
<dbReference type="SMART" id="SM00367">
    <property type="entry name" value="LRR_CC"/>
    <property type="match status" value="9"/>
</dbReference>
<gene>
    <name evidence="2" type="ORF">MtrunA17_Chr8g0347711</name>
</gene>
<organism evidence="2 3">
    <name type="scientific">Medicago truncatula</name>
    <name type="common">Barrel medic</name>
    <name type="synonym">Medicago tribuloides</name>
    <dbReference type="NCBI Taxonomy" id="3880"/>
    <lineage>
        <taxon>Eukaryota</taxon>
        <taxon>Viridiplantae</taxon>
        <taxon>Streptophyta</taxon>
        <taxon>Embryophyta</taxon>
        <taxon>Tracheophyta</taxon>
        <taxon>Spermatophyta</taxon>
        <taxon>Magnoliopsida</taxon>
        <taxon>eudicotyledons</taxon>
        <taxon>Gunneridae</taxon>
        <taxon>Pentapetalae</taxon>
        <taxon>rosids</taxon>
        <taxon>fabids</taxon>
        <taxon>Fabales</taxon>
        <taxon>Fabaceae</taxon>
        <taxon>Papilionoideae</taxon>
        <taxon>50 kb inversion clade</taxon>
        <taxon>NPAAA clade</taxon>
        <taxon>Hologalegina</taxon>
        <taxon>IRL clade</taxon>
        <taxon>Trifolieae</taxon>
        <taxon>Medicago</taxon>
    </lineage>
</organism>
<protein>
    <submittedName>
        <fullName evidence="2">Putative F-box domain, leucine-rich repeat domain, L domain-containing protein</fullName>
    </submittedName>
</protein>
<comment type="caution">
    <text evidence="2">The sequence shown here is derived from an EMBL/GenBank/DDBJ whole genome shotgun (WGS) entry which is preliminary data.</text>
</comment>
<dbReference type="PANTHER" id="PTHR13318">
    <property type="entry name" value="PARTNER OF PAIRED, ISOFORM B-RELATED"/>
    <property type="match status" value="1"/>
</dbReference>
<dbReference type="EMBL" id="PSQE01000008">
    <property type="protein sequence ID" value="RHN39791.1"/>
    <property type="molecule type" value="Genomic_DNA"/>
</dbReference>
<accession>A0A396GI21</accession>
<evidence type="ECO:0000313" key="2">
    <source>
        <dbReference type="EMBL" id="RHN39791.1"/>
    </source>
</evidence>
<dbReference type="InterPro" id="IPR001611">
    <property type="entry name" value="Leu-rich_rpt"/>
</dbReference>
<dbReference type="Gramene" id="rna45854">
    <property type="protein sequence ID" value="RHN39791.1"/>
    <property type="gene ID" value="gene45854"/>
</dbReference>
<proteinExistence type="predicted"/>
<evidence type="ECO:0000259" key="1">
    <source>
        <dbReference type="Pfam" id="PF25372"/>
    </source>
</evidence>
<reference evidence="3" key="1">
    <citation type="journal article" date="2018" name="Nat. Plants">
        <title>Whole-genome landscape of Medicago truncatula symbiotic genes.</title>
        <authorList>
            <person name="Pecrix Y."/>
            <person name="Staton S.E."/>
            <person name="Sallet E."/>
            <person name="Lelandais-Briere C."/>
            <person name="Moreau S."/>
            <person name="Carrere S."/>
            <person name="Blein T."/>
            <person name="Jardinaud M.F."/>
            <person name="Latrasse D."/>
            <person name="Zouine M."/>
            <person name="Zahm M."/>
            <person name="Kreplak J."/>
            <person name="Mayjonade B."/>
            <person name="Satge C."/>
            <person name="Perez M."/>
            <person name="Cauet S."/>
            <person name="Marande W."/>
            <person name="Chantry-Darmon C."/>
            <person name="Lopez-Roques C."/>
            <person name="Bouchez O."/>
            <person name="Berard A."/>
            <person name="Debelle F."/>
            <person name="Munos S."/>
            <person name="Bendahmane A."/>
            <person name="Berges H."/>
            <person name="Niebel A."/>
            <person name="Buitink J."/>
            <person name="Frugier F."/>
            <person name="Benhamed M."/>
            <person name="Crespi M."/>
            <person name="Gouzy J."/>
            <person name="Gamas P."/>
        </authorList>
    </citation>
    <scope>NUCLEOTIDE SEQUENCE [LARGE SCALE GENOMIC DNA]</scope>
    <source>
        <strain evidence="3">cv. Jemalong A17</strain>
    </source>
</reference>
<dbReference type="SUPFAM" id="SSF52047">
    <property type="entry name" value="RNI-like"/>
    <property type="match status" value="1"/>
</dbReference>
<dbReference type="SUPFAM" id="SSF81383">
    <property type="entry name" value="F-box domain"/>
    <property type="match status" value="1"/>
</dbReference>
<feature type="domain" description="F-box/LRR-repeat protein 15-like leucin rich repeat" evidence="1">
    <location>
        <begin position="83"/>
        <end position="208"/>
    </location>
</feature>
<evidence type="ECO:0000313" key="3">
    <source>
        <dbReference type="Proteomes" id="UP000265566"/>
    </source>
</evidence>
<dbReference type="CDD" id="cd22159">
    <property type="entry name" value="F-box_AtTIR1-like"/>
    <property type="match status" value="1"/>
</dbReference>
<dbReference type="InterPro" id="IPR036047">
    <property type="entry name" value="F-box-like_dom_sf"/>
</dbReference>
<dbReference type="Gene3D" id="3.80.10.10">
    <property type="entry name" value="Ribonuclease Inhibitor"/>
    <property type="match status" value="1"/>
</dbReference>
<dbReference type="Pfam" id="PF25372">
    <property type="entry name" value="DUF7885"/>
    <property type="match status" value="1"/>
</dbReference>
<dbReference type="AlphaFoldDB" id="A0A396GI21"/>
<name>A0A396GI21_MEDTR</name>